<dbReference type="GeneID" id="40322284"/>
<sequence>MNSRGDGGRESEEEEKRQESERAEMTSPVEIYRAACAALEVPPNSGLLRIMPASTVHLSGVRVMHLGRNFLGDRGVVPLLSVLAHASSLHTLNLRDNGVGNDGVRALCRGLRRLPALKVLELSGNPFTFLAARRLVHLCEESATLTVVGVEGTLMTETLKASILRRIHEAVQRREKRKQLPPGPLAGERRSVRAVAAAGKAVEAAAAAAAAGTTQPSLLLAEDAAAPRSPSPRDAGPLNSVHSPVLQNPGSAATSSEGKRETPNAPAGQTGGEAIASALPPLAPPPPGDLDDQPPAWLDEEDGANNDEAGEEVPAAAKGNAADGTALLEEAAGLKAPPREGVLSAAEEVPPWQASKVDATLTAVVSIHTPVHSFRRMEKPAASASATGYTSSFSLEVRAAEAEGKLLEFASTTAKEDDFLDLLFGSEGGSGGGFA</sequence>
<feature type="region of interest" description="Disordered" evidence="4">
    <location>
        <begin position="171"/>
        <end position="191"/>
    </location>
</feature>
<organism evidence="5 6">
    <name type="scientific">Trypanosoma conorhini</name>
    <dbReference type="NCBI Taxonomy" id="83891"/>
    <lineage>
        <taxon>Eukaryota</taxon>
        <taxon>Discoba</taxon>
        <taxon>Euglenozoa</taxon>
        <taxon>Kinetoplastea</taxon>
        <taxon>Metakinetoplastina</taxon>
        <taxon>Trypanosomatida</taxon>
        <taxon>Trypanosomatidae</taxon>
        <taxon>Trypanosoma</taxon>
    </lineage>
</organism>
<dbReference type="SMART" id="SM00368">
    <property type="entry name" value="LRR_RI"/>
    <property type="match status" value="3"/>
</dbReference>
<dbReference type="Gene3D" id="3.80.10.10">
    <property type="entry name" value="Ribonuclease Inhibitor"/>
    <property type="match status" value="1"/>
</dbReference>
<evidence type="ECO:0000256" key="3">
    <source>
        <dbReference type="ARBA" id="ARBA00022737"/>
    </source>
</evidence>
<dbReference type="InterPro" id="IPR027038">
    <property type="entry name" value="RanGap"/>
</dbReference>
<evidence type="ECO:0000313" key="5">
    <source>
        <dbReference type="EMBL" id="RNF01012.1"/>
    </source>
</evidence>
<reference evidence="5 6" key="1">
    <citation type="journal article" date="2018" name="BMC Genomics">
        <title>Genomic comparison of Trypanosoma conorhini and Trypanosoma rangeli to Trypanosoma cruzi strains of high and low virulence.</title>
        <authorList>
            <person name="Bradwell K.R."/>
            <person name="Koparde V.N."/>
            <person name="Matveyev A.V."/>
            <person name="Serrano M.G."/>
            <person name="Alves J.M."/>
            <person name="Parikh H."/>
            <person name="Huang B."/>
            <person name="Lee V."/>
            <person name="Espinosa-Alvarez O."/>
            <person name="Ortiz P.A."/>
            <person name="Costa-Martins A.G."/>
            <person name="Teixeira M.M."/>
            <person name="Buck G.A."/>
        </authorList>
    </citation>
    <scope>NUCLEOTIDE SEQUENCE [LARGE SCALE GENOMIC DNA]</scope>
    <source>
        <strain evidence="5 6">025E</strain>
    </source>
</reference>
<feature type="compositionally biased region" description="Acidic residues" evidence="4">
    <location>
        <begin position="298"/>
        <end position="309"/>
    </location>
</feature>
<accession>A0A422N6F4</accession>
<feature type="compositionally biased region" description="Low complexity" evidence="4">
    <location>
        <begin position="224"/>
        <end position="237"/>
    </location>
</feature>
<name>A0A422N6F4_9TRYP</name>
<feature type="region of interest" description="Disordered" evidence="4">
    <location>
        <begin position="224"/>
        <end position="309"/>
    </location>
</feature>
<gene>
    <name evidence="5" type="ORF">Tco025E_08673</name>
</gene>
<dbReference type="Proteomes" id="UP000284403">
    <property type="component" value="Unassembled WGS sequence"/>
</dbReference>
<keyword evidence="2" id="KW-0433">Leucine-rich repeat</keyword>
<evidence type="ECO:0000256" key="1">
    <source>
        <dbReference type="ARBA" id="ARBA00022468"/>
    </source>
</evidence>
<dbReference type="RefSeq" id="XP_029224366.1">
    <property type="nucleotide sequence ID" value="XM_029375516.1"/>
</dbReference>
<feature type="compositionally biased region" description="Basic and acidic residues" evidence="4">
    <location>
        <begin position="1"/>
        <end position="24"/>
    </location>
</feature>
<dbReference type="GO" id="GO:0031267">
    <property type="term" value="F:small GTPase binding"/>
    <property type="evidence" value="ECO:0007669"/>
    <property type="project" value="TreeGrafter"/>
</dbReference>
<dbReference type="GO" id="GO:0048471">
    <property type="term" value="C:perinuclear region of cytoplasm"/>
    <property type="evidence" value="ECO:0007669"/>
    <property type="project" value="TreeGrafter"/>
</dbReference>
<keyword evidence="6" id="KW-1185">Reference proteome</keyword>
<evidence type="ECO:0000313" key="6">
    <source>
        <dbReference type="Proteomes" id="UP000284403"/>
    </source>
</evidence>
<dbReference type="GO" id="GO:0005096">
    <property type="term" value="F:GTPase activator activity"/>
    <property type="evidence" value="ECO:0007669"/>
    <property type="project" value="UniProtKB-KW"/>
</dbReference>
<dbReference type="EMBL" id="MKKU01000850">
    <property type="protein sequence ID" value="RNF01012.1"/>
    <property type="molecule type" value="Genomic_DNA"/>
</dbReference>
<dbReference type="GO" id="GO:0006913">
    <property type="term" value="P:nucleocytoplasmic transport"/>
    <property type="evidence" value="ECO:0007669"/>
    <property type="project" value="TreeGrafter"/>
</dbReference>
<feature type="compositionally biased region" description="Polar residues" evidence="4">
    <location>
        <begin position="240"/>
        <end position="256"/>
    </location>
</feature>
<evidence type="ECO:0000256" key="2">
    <source>
        <dbReference type="ARBA" id="ARBA00022614"/>
    </source>
</evidence>
<dbReference type="AlphaFoldDB" id="A0A422N6F4"/>
<dbReference type="GO" id="GO:0005634">
    <property type="term" value="C:nucleus"/>
    <property type="evidence" value="ECO:0007669"/>
    <property type="project" value="TreeGrafter"/>
</dbReference>
<dbReference type="PANTHER" id="PTHR24113">
    <property type="entry name" value="RAN GTPASE-ACTIVATING PROTEIN 1"/>
    <property type="match status" value="1"/>
</dbReference>
<dbReference type="InterPro" id="IPR001611">
    <property type="entry name" value="Leu-rich_rpt"/>
</dbReference>
<keyword evidence="1" id="KW-0343">GTPase activation</keyword>
<protein>
    <submittedName>
        <fullName evidence="5">Putative calpain-like cysteine peptidase</fullName>
    </submittedName>
</protein>
<feature type="region of interest" description="Disordered" evidence="4">
    <location>
        <begin position="1"/>
        <end position="26"/>
    </location>
</feature>
<evidence type="ECO:0000256" key="4">
    <source>
        <dbReference type="SAM" id="MobiDB-lite"/>
    </source>
</evidence>
<dbReference type="GO" id="GO:0005829">
    <property type="term" value="C:cytosol"/>
    <property type="evidence" value="ECO:0007669"/>
    <property type="project" value="TreeGrafter"/>
</dbReference>
<dbReference type="PANTHER" id="PTHR24113:SF12">
    <property type="entry name" value="RAN GTPASE-ACTIVATING PROTEIN 1"/>
    <property type="match status" value="1"/>
</dbReference>
<comment type="caution">
    <text evidence="5">The sequence shown here is derived from an EMBL/GenBank/DDBJ whole genome shotgun (WGS) entry which is preliminary data.</text>
</comment>
<dbReference type="OrthoDB" id="120976at2759"/>
<dbReference type="Pfam" id="PF13516">
    <property type="entry name" value="LRR_6"/>
    <property type="match status" value="1"/>
</dbReference>
<proteinExistence type="predicted"/>
<dbReference type="InterPro" id="IPR032675">
    <property type="entry name" value="LRR_dom_sf"/>
</dbReference>
<dbReference type="SUPFAM" id="SSF52047">
    <property type="entry name" value="RNI-like"/>
    <property type="match status" value="1"/>
</dbReference>
<keyword evidence="3" id="KW-0677">Repeat</keyword>